<protein>
    <submittedName>
        <fullName evidence="3">Beta-lactamase family protein</fullName>
    </submittedName>
</protein>
<gene>
    <name evidence="3" type="ORF">LDX53_05915</name>
</gene>
<dbReference type="EMBL" id="CP084389">
    <property type="protein sequence ID" value="UZX29126.1"/>
    <property type="molecule type" value="Genomic_DNA"/>
</dbReference>
<dbReference type="InterPro" id="IPR051478">
    <property type="entry name" value="Beta-lactamase-like_AB/R"/>
</dbReference>
<name>A0AA47B2W9_9LACO</name>
<dbReference type="Gene3D" id="3.40.710.10">
    <property type="entry name" value="DD-peptidase/beta-lactamase superfamily"/>
    <property type="match status" value="1"/>
</dbReference>
<dbReference type="RefSeq" id="WP_046327338.1">
    <property type="nucleotide sequence ID" value="NZ_CP084389.1"/>
</dbReference>
<dbReference type="AlphaFoldDB" id="A0AA47B2W9"/>
<organism evidence="3 4">
    <name type="scientific">Lactobacillus helsingborgensis</name>
    <dbReference type="NCBI Taxonomy" id="1218494"/>
    <lineage>
        <taxon>Bacteria</taxon>
        <taxon>Bacillati</taxon>
        <taxon>Bacillota</taxon>
        <taxon>Bacilli</taxon>
        <taxon>Lactobacillales</taxon>
        <taxon>Lactobacillaceae</taxon>
        <taxon>Lactobacillus</taxon>
    </lineage>
</organism>
<proteinExistence type="inferred from homology"/>
<feature type="domain" description="Beta-lactamase-related" evidence="2">
    <location>
        <begin position="13"/>
        <end position="326"/>
    </location>
</feature>
<reference evidence="3" key="1">
    <citation type="submission" date="2021-09" db="EMBL/GenBank/DDBJ databases">
        <title>Lactobacillus species from Apis mellifera, Switzerland.</title>
        <authorList>
            <person name="Pfister J."/>
            <person name="Brown A."/>
            <person name="Neumann P."/>
            <person name="Collaud A."/>
            <person name="Retschnig G."/>
            <person name="Perreten V."/>
        </authorList>
    </citation>
    <scope>NUCLEOTIDE SEQUENCE</scope>
    <source>
        <strain evidence="3">IBH002</strain>
    </source>
</reference>
<evidence type="ECO:0000313" key="4">
    <source>
        <dbReference type="Proteomes" id="UP001164557"/>
    </source>
</evidence>
<dbReference type="InterPro" id="IPR012338">
    <property type="entry name" value="Beta-lactam/transpept-like"/>
</dbReference>
<dbReference type="InterPro" id="IPR001466">
    <property type="entry name" value="Beta-lactam-related"/>
</dbReference>
<dbReference type="Proteomes" id="UP001164557">
    <property type="component" value="Chromosome"/>
</dbReference>
<evidence type="ECO:0000259" key="2">
    <source>
        <dbReference type="Pfam" id="PF00144"/>
    </source>
</evidence>
<sequence>MNTNKQKIADLAQKVSKTFKLPSLGIGVYHNGESFSHVYGEAEQDSLYPLASISKTFFATAVCQLADSGQISLDDPLKKYWPDFKLVDQYAQDHLTWRDALSHQSGLPAHDLMRFTNMNKHDLTLKEKAEHIGHLEPNHELRYKMQYSNLIYAVATYAFEQAIGQDYGKYERSHLLEPLNLNHTYINHHEAPREKIVKPYIGDNNITKEVPFIAPGKVGGASSMLSTISDLLSWAKYQLKLQKESKNNAMAEHFLPQSIMSPSREYGGANFGAYGLGMMMEDYRGHKYFYHSGSYIGYCSFMGFVPDLDLAFVSTTNMDSTDAIFALAYQTIDNALGINETDWTAKVKKAVDQKIAKREQKISSLMGDAPQKVKANKDQLGDYHNTGYGLITLSENDGNLMVTIGKKEYPVIINEDGKMFVEVRLYQHQLLPIAFQQDQILLLTEPALNKPTEFNKVK</sequence>
<evidence type="ECO:0000313" key="3">
    <source>
        <dbReference type="EMBL" id="UZX29126.1"/>
    </source>
</evidence>
<evidence type="ECO:0000256" key="1">
    <source>
        <dbReference type="ARBA" id="ARBA00038473"/>
    </source>
</evidence>
<accession>A0AA47B2W9</accession>
<dbReference type="PANTHER" id="PTHR22935:SF95">
    <property type="entry name" value="BETA-LACTAMASE-LIKE 1-RELATED"/>
    <property type="match status" value="1"/>
</dbReference>
<dbReference type="Pfam" id="PF00144">
    <property type="entry name" value="Beta-lactamase"/>
    <property type="match status" value="1"/>
</dbReference>
<comment type="similarity">
    <text evidence="1">Belongs to the beta-lactamase family.</text>
</comment>
<dbReference type="PANTHER" id="PTHR22935">
    <property type="entry name" value="PENICILLIN-BINDING PROTEIN"/>
    <property type="match status" value="1"/>
</dbReference>
<dbReference type="SUPFAM" id="SSF56601">
    <property type="entry name" value="beta-lactamase/transpeptidase-like"/>
    <property type="match status" value="1"/>
</dbReference>
<keyword evidence="4" id="KW-1185">Reference proteome</keyword>